<organism evidence="9 10">
    <name type="scientific">Opisthorchis viverrini</name>
    <name type="common">Southeast Asian liver fluke</name>
    <dbReference type="NCBI Taxonomy" id="6198"/>
    <lineage>
        <taxon>Eukaryota</taxon>
        <taxon>Metazoa</taxon>
        <taxon>Spiralia</taxon>
        <taxon>Lophotrochozoa</taxon>
        <taxon>Platyhelminthes</taxon>
        <taxon>Trematoda</taxon>
        <taxon>Digenea</taxon>
        <taxon>Opisthorchiida</taxon>
        <taxon>Opisthorchiata</taxon>
        <taxon>Opisthorchiidae</taxon>
        <taxon>Opisthorchis</taxon>
    </lineage>
</organism>
<keyword evidence="2 7" id="KW-0645">Protease</keyword>
<proteinExistence type="inferred from homology"/>
<evidence type="ECO:0000256" key="3">
    <source>
        <dbReference type="ARBA" id="ARBA00022723"/>
    </source>
</evidence>
<dbReference type="InterPro" id="IPR001567">
    <property type="entry name" value="Pept_M3A_M3B_dom"/>
</dbReference>
<keyword evidence="6 7" id="KW-0482">Metalloprotease</keyword>
<comment type="cofactor">
    <cofactor evidence="7">
        <name>Zn(2+)</name>
        <dbReference type="ChEBI" id="CHEBI:29105"/>
    </cofactor>
    <text evidence="7">Binds 1 zinc ion.</text>
</comment>
<reference evidence="9 10" key="1">
    <citation type="submission" date="2015-03" db="EMBL/GenBank/DDBJ databases">
        <title>Draft genome of the nematode, Opisthorchis viverrini.</title>
        <authorList>
            <person name="Mitreva M."/>
        </authorList>
    </citation>
    <scope>NUCLEOTIDE SEQUENCE [LARGE SCALE GENOMIC DNA]</scope>
    <source>
        <strain evidence="9">Khon Kaen</strain>
    </source>
</reference>
<dbReference type="Pfam" id="PF01432">
    <property type="entry name" value="Peptidase_M3"/>
    <property type="match status" value="1"/>
</dbReference>
<evidence type="ECO:0000256" key="7">
    <source>
        <dbReference type="RuleBase" id="RU003435"/>
    </source>
</evidence>
<dbReference type="PANTHER" id="PTHR11804:SF84">
    <property type="entry name" value="SACCHAROLYSIN"/>
    <property type="match status" value="1"/>
</dbReference>
<gene>
    <name evidence="9" type="ORF">X801_02454</name>
</gene>
<accession>A0A1S8X4J5</accession>
<feature type="domain" description="Peptidase M3A/M3B catalytic" evidence="8">
    <location>
        <begin position="24"/>
        <end position="88"/>
    </location>
</feature>
<evidence type="ECO:0000313" key="9">
    <source>
        <dbReference type="EMBL" id="OON21644.1"/>
    </source>
</evidence>
<name>A0A1S8X4J5_OPIVI</name>
<evidence type="ECO:0000256" key="2">
    <source>
        <dbReference type="ARBA" id="ARBA00022670"/>
    </source>
</evidence>
<evidence type="ECO:0000256" key="6">
    <source>
        <dbReference type="ARBA" id="ARBA00023049"/>
    </source>
</evidence>
<dbReference type="PANTHER" id="PTHR11804">
    <property type="entry name" value="PROTEASE M3 THIMET OLIGOPEPTIDASE-RELATED"/>
    <property type="match status" value="1"/>
</dbReference>
<evidence type="ECO:0000256" key="4">
    <source>
        <dbReference type="ARBA" id="ARBA00022801"/>
    </source>
</evidence>
<dbReference type="SUPFAM" id="SSF55486">
    <property type="entry name" value="Metalloproteases ('zincins'), catalytic domain"/>
    <property type="match status" value="1"/>
</dbReference>
<dbReference type="AlphaFoldDB" id="A0A1S8X4J5"/>
<keyword evidence="10" id="KW-1185">Reference proteome</keyword>
<dbReference type="InterPro" id="IPR045090">
    <property type="entry name" value="Pept_M3A_M3B"/>
</dbReference>
<evidence type="ECO:0000256" key="5">
    <source>
        <dbReference type="ARBA" id="ARBA00022833"/>
    </source>
</evidence>
<evidence type="ECO:0000256" key="1">
    <source>
        <dbReference type="ARBA" id="ARBA00006040"/>
    </source>
</evidence>
<keyword evidence="3 7" id="KW-0479">Metal-binding</keyword>
<keyword evidence="5 7" id="KW-0862">Zinc</keyword>
<dbReference type="InterPro" id="IPR024077">
    <property type="entry name" value="Neurolysin/TOP_dom2"/>
</dbReference>
<sequence length="93" mass="10352">MEGKIGLEPMLMDICFTAQPTCTSWSEVFSADLYESRFRHAPDGGCLSKTVGREYRTKILQPGGSKDASDMLRDFLGRDPNNSAFFKLLGIQV</sequence>
<dbReference type="EMBL" id="KV892047">
    <property type="protein sequence ID" value="OON21644.1"/>
    <property type="molecule type" value="Genomic_DNA"/>
</dbReference>
<comment type="similarity">
    <text evidence="1 7">Belongs to the peptidase M3 family.</text>
</comment>
<dbReference type="GO" id="GO:0046872">
    <property type="term" value="F:metal ion binding"/>
    <property type="evidence" value="ECO:0007669"/>
    <property type="project" value="UniProtKB-UniRule"/>
</dbReference>
<dbReference type="GO" id="GO:0006508">
    <property type="term" value="P:proteolysis"/>
    <property type="evidence" value="ECO:0007669"/>
    <property type="project" value="UniProtKB-KW"/>
</dbReference>
<dbReference type="GO" id="GO:0004222">
    <property type="term" value="F:metalloendopeptidase activity"/>
    <property type="evidence" value="ECO:0007669"/>
    <property type="project" value="InterPro"/>
</dbReference>
<protein>
    <recommendedName>
        <fullName evidence="8">Peptidase M3A/M3B catalytic domain-containing protein</fullName>
    </recommendedName>
</protein>
<dbReference type="Gene3D" id="1.10.1370.10">
    <property type="entry name" value="Neurolysin, domain 3"/>
    <property type="match status" value="1"/>
</dbReference>
<evidence type="ECO:0000259" key="8">
    <source>
        <dbReference type="Pfam" id="PF01432"/>
    </source>
</evidence>
<dbReference type="Proteomes" id="UP000243686">
    <property type="component" value="Unassembled WGS sequence"/>
</dbReference>
<keyword evidence="4 7" id="KW-0378">Hydrolase</keyword>
<evidence type="ECO:0000313" key="10">
    <source>
        <dbReference type="Proteomes" id="UP000243686"/>
    </source>
</evidence>
<dbReference type="GO" id="GO:0006518">
    <property type="term" value="P:peptide metabolic process"/>
    <property type="evidence" value="ECO:0007669"/>
    <property type="project" value="TreeGrafter"/>
</dbReference>